<dbReference type="Gene3D" id="3.40.50.1820">
    <property type="entry name" value="alpha/beta hydrolase"/>
    <property type="match status" value="1"/>
</dbReference>
<name>A0AAD5UA80_9FUNG</name>
<protein>
    <recommendedName>
        <fullName evidence="1">Serine aminopeptidase S33 domain-containing protein</fullName>
    </recommendedName>
</protein>
<dbReference type="InterPro" id="IPR022742">
    <property type="entry name" value="Hydrolase_4"/>
</dbReference>
<dbReference type="AlphaFoldDB" id="A0AAD5UA80"/>
<gene>
    <name evidence="2" type="ORF">HK103_001601</name>
</gene>
<feature type="domain" description="Serine aminopeptidase S33" evidence="1">
    <location>
        <begin position="35"/>
        <end position="276"/>
    </location>
</feature>
<dbReference type="Proteomes" id="UP001210925">
    <property type="component" value="Unassembled WGS sequence"/>
</dbReference>
<sequence length="292" mass="33369">MATTYEFKEIWLDRPEKAQIYTKQWIPFNQPVLCTVIFFHGLGEHINRYEHLFAGMAKAGMMIGAFDQRGFGRTAKRYGKQGVTDGLEYTMQDALAVTNMIKIPGKKHFSMGHSMGGGLCIRFAVEFPELVDGVVACSPLIEGTYRPSSAGHEPNILQKAFKTIISQKLLHSARIPLVFDYNIISRDEYAVQVYREDPFIHTWVNFKLVDDMFSNGDDILNKFSADFKTPILITHGTDDELTSHDASEKFIEIIQSIDKQFVSIPEARHELHNELDKEQTIQSYIEWIKARV</sequence>
<accession>A0AAD5UA80</accession>
<keyword evidence="3" id="KW-1185">Reference proteome</keyword>
<dbReference type="InterPro" id="IPR029058">
    <property type="entry name" value="AB_hydrolase_fold"/>
</dbReference>
<dbReference type="Pfam" id="PF12146">
    <property type="entry name" value="Hydrolase_4"/>
    <property type="match status" value="1"/>
</dbReference>
<reference evidence="2" key="1">
    <citation type="submission" date="2020-05" db="EMBL/GenBank/DDBJ databases">
        <title>Phylogenomic resolution of chytrid fungi.</title>
        <authorList>
            <person name="Stajich J.E."/>
            <person name="Amses K."/>
            <person name="Simmons R."/>
            <person name="Seto K."/>
            <person name="Myers J."/>
            <person name="Bonds A."/>
            <person name="Quandt C.A."/>
            <person name="Barry K."/>
            <person name="Liu P."/>
            <person name="Grigoriev I."/>
            <person name="Longcore J.E."/>
            <person name="James T.Y."/>
        </authorList>
    </citation>
    <scope>NUCLEOTIDE SEQUENCE</scope>
    <source>
        <strain evidence="2">PLAUS21</strain>
    </source>
</reference>
<dbReference type="InterPro" id="IPR051044">
    <property type="entry name" value="MAG_DAG_Lipase"/>
</dbReference>
<dbReference type="EMBL" id="JADGKB010000143">
    <property type="protein sequence ID" value="KAJ3252388.1"/>
    <property type="molecule type" value="Genomic_DNA"/>
</dbReference>
<dbReference type="InterPro" id="IPR000073">
    <property type="entry name" value="AB_hydrolase_1"/>
</dbReference>
<proteinExistence type="predicted"/>
<dbReference type="PRINTS" id="PR00111">
    <property type="entry name" value="ABHYDROLASE"/>
</dbReference>
<dbReference type="PANTHER" id="PTHR11614">
    <property type="entry name" value="PHOSPHOLIPASE-RELATED"/>
    <property type="match status" value="1"/>
</dbReference>
<evidence type="ECO:0000313" key="2">
    <source>
        <dbReference type="EMBL" id="KAJ3252388.1"/>
    </source>
</evidence>
<comment type="caution">
    <text evidence="2">The sequence shown here is derived from an EMBL/GenBank/DDBJ whole genome shotgun (WGS) entry which is preliminary data.</text>
</comment>
<organism evidence="2 3">
    <name type="scientific">Boothiomyces macroporosus</name>
    <dbReference type="NCBI Taxonomy" id="261099"/>
    <lineage>
        <taxon>Eukaryota</taxon>
        <taxon>Fungi</taxon>
        <taxon>Fungi incertae sedis</taxon>
        <taxon>Chytridiomycota</taxon>
        <taxon>Chytridiomycota incertae sedis</taxon>
        <taxon>Chytridiomycetes</taxon>
        <taxon>Rhizophydiales</taxon>
        <taxon>Terramycetaceae</taxon>
        <taxon>Boothiomyces</taxon>
    </lineage>
</organism>
<evidence type="ECO:0000313" key="3">
    <source>
        <dbReference type="Proteomes" id="UP001210925"/>
    </source>
</evidence>
<evidence type="ECO:0000259" key="1">
    <source>
        <dbReference type="Pfam" id="PF12146"/>
    </source>
</evidence>
<dbReference type="SUPFAM" id="SSF53474">
    <property type="entry name" value="alpha/beta-Hydrolases"/>
    <property type="match status" value="1"/>
</dbReference>